<feature type="region of interest" description="Disordered" evidence="1">
    <location>
        <begin position="1"/>
        <end position="58"/>
    </location>
</feature>
<dbReference type="GO" id="GO:0006261">
    <property type="term" value="P:DNA-templated DNA replication"/>
    <property type="evidence" value="ECO:0007669"/>
    <property type="project" value="TreeGrafter"/>
</dbReference>
<accession>A0A5C3P6Y5</accession>
<protein>
    <recommendedName>
        <fullName evidence="4">DNA polymerase delta subunit 4</fullName>
    </recommendedName>
</protein>
<evidence type="ECO:0008006" key="4">
    <source>
        <dbReference type="Google" id="ProtNLM"/>
    </source>
</evidence>
<dbReference type="PANTHER" id="PTHR14303">
    <property type="entry name" value="DNA POLYMERASE DELTA SUBUNIT 4"/>
    <property type="match status" value="1"/>
</dbReference>
<dbReference type="AlphaFoldDB" id="A0A5C3P6Y5"/>
<dbReference type="PANTHER" id="PTHR14303:SF0">
    <property type="entry name" value="DNA POLYMERASE DELTA SUBUNIT 4"/>
    <property type="match status" value="1"/>
</dbReference>
<feature type="compositionally biased region" description="Polar residues" evidence="1">
    <location>
        <begin position="43"/>
        <end position="52"/>
    </location>
</feature>
<sequence length="197" mass="21984">MPPRKTTTAKSTEPMKQAKLVFSSKRTASGTAAKKATRKQPARASSSPTSSEAIVISESSDDEIDVPIVKKRRLALKAQPVLKKDEDSDSERPEEVREKETLNVSDKRWRKLYGEARSKMGDIEPVHAKGQTMVNHILRVFDLSYEYGPCVGVSRLDRWERAQALGLCPPPEVKEILLTNEGSTDTQYTQSVFHGEV</sequence>
<dbReference type="InterPro" id="IPR007218">
    <property type="entry name" value="DNA_pol_delta_4"/>
</dbReference>
<dbReference type="InParanoid" id="A0A5C3P6Y5"/>
<evidence type="ECO:0000313" key="2">
    <source>
        <dbReference type="EMBL" id="TFK85271.1"/>
    </source>
</evidence>
<keyword evidence="3" id="KW-1185">Reference proteome</keyword>
<dbReference type="Proteomes" id="UP000308197">
    <property type="component" value="Unassembled WGS sequence"/>
</dbReference>
<dbReference type="GO" id="GO:0003887">
    <property type="term" value="F:DNA-directed DNA polymerase activity"/>
    <property type="evidence" value="ECO:0007669"/>
    <property type="project" value="TreeGrafter"/>
</dbReference>
<dbReference type="FunCoup" id="A0A5C3P6Y5">
    <property type="interactions" value="80"/>
</dbReference>
<dbReference type="EMBL" id="ML211263">
    <property type="protein sequence ID" value="TFK85271.1"/>
    <property type="molecule type" value="Genomic_DNA"/>
</dbReference>
<gene>
    <name evidence="2" type="ORF">K466DRAFT_588237</name>
</gene>
<dbReference type="Pfam" id="PF04081">
    <property type="entry name" value="DNA_pol_delta_4"/>
    <property type="match status" value="1"/>
</dbReference>
<feature type="compositionally biased region" description="Basic and acidic residues" evidence="1">
    <location>
        <begin position="82"/>
        <end position="101"/>
    </location>
</feature>
<feature type="non-terminal residue" evidence="2">
    <location>
        <position position="1"/>
    </location>
</feature>
<feature type="region of interest" description="Disordered" evidence="1">
    <location>
        <begin position="77"/>
        <end position="101"/>
    </location>
</feature>
<dbReference type="GO" id="GO:0043625">
    <property type="term" value="C:delta DNA polymerase complex"/>
    <property type="evidence" value="ECO:0007669"/>
    <property type="project" value="TreeGrafter"/>
</dbReference>
<evidence type="ECO:0000256" key="1">
    <source>
        <dbReference type="SAM" id="MobiDB-lite"/>
    </source>
</evidence>
<name>A0A5C3P6Y5_9APHY</name>
<evidence type="ECO:0000313" key="3">
    <source>
        <dbReference type="Proteomes" id="UP000308197"/>
    </source>
</evidence>
<reference evidence="2 3" key="1">
    <citation type="journal article" date="2019" name="Nat. Ecol. Evol.">
        <title>Megaphylogeny resolves global patterns of mushroom evolution.</title>
        <authorList>
            <person name="Varga T."/>
            <person name="Krizsan K."/>
            <person name="Foldi C."/>
            <person name="Dima B."/>
            <person name="Sanchez-Garcia M."/>
            <person name="Sanchez-Ramirez S."/>
            <person name="Szollosi G.J."/>
            <person name="Szarkandi J.G."/>
            <person name="Papp V."/>
            <person name="Albert L."/>
            <person name="Andreopoulos W."/>
            <person name="Angelini C."/>
            <person name="Antonin V."/>
            <person name="Barry K.W."/>
            <person name="Bougher N.L."/>
            <person name="Buchanan P."/>
            <person name="Buyck B."/>
            <person name="Bense V."/>
            <person name="Catcheside P."/>
            <person name="Chovatia M."/>
            <person name="Cooper J."/>
            <person name="Damon W."/>
            <person name="Desjardin D."/>
            <person name="Finy P."/>
            <person name="Geml J."/>
            <person name="Haridas S."/>
            <person name="Hughes K."/>
            <person name="Justo A."/>
            <person name="Karasinski D."/>
            <person name="Kautmanova I."/>
            <person name="Kiss B."/>
            <person name="Kocsube S."/>
            <person name="Kotiranta H."/>
            <person name="LaButti K.M."/>
            <person name="Lechner B.E."/>
            <person name="Liimatainen K."/>
            <person name="Lipzen A."/>
            <person name="Lukacs Z."/>
            <person name="Mihaltcheva S."/>
            <person name="Morgado L.N."/>
            <person name="Niskanen T."/>
            <person name="Noordeloos M.E."/>
            <person name="Ohm R.A."/>
            <person name="Ortiz-Santana B."/>
            <person name="Ovrebo C."/>
            <person name="Racz N."/>
            <person name="Riley R."/>
            <person name="Savchenko A."/>
            <person name="Shiryaev A."/>
            <person name="Soop K."/>
            <person name="Spirin V."/>
            <person name="Szebenyi C."/>
            <person name="Tomsovsky M."/>
            <person name="Tulloss R.E."/>
            <person name="Uehling J."/>
            <person name="Grigoriev I.V."/>
            <person name="Vagvolgyi C."/>
            <person name="Papp T."/>
            <person name="Martin F.M."/>
            <person name="Miettinen O."/>
            <person name="Hibbett D.S."/>
            <person name="Nagy L.G."/>
        </authorList>
    </citation>
    <scope>NUCLEOTIDE SEQUENCE [LARGE SCALE GENOMIC DNA]</scope>
    <source>
        <strain evidence="2 3">HHB13444</strain>
    </source>
</reference>
<feature type="compositionally biased region" description="Polar residues" evidence="1">
    <location>
        <begin position="1"/>
        <end position="11"/>
    </location>
</feature>
<dbReference type="GO" id="GO:0000731">
    <property type="term" value="P:DNA synthesis involved in DNA repair"/>
    <property type="evidence" value="ECO:0007669"/>
    <property type="project" value="InterPro"/>
</dbReference>
<dbReference type="STRING" id="1314778.A0A5C3P6Y5"/>
<organism evidence="2 3">
    <name type="scientific">Polyporus arcularius HHB13444</name>
    <dbReference type="NCBI Taxonomy" id="1314778"/>
    <lineage>
        <taxon>Eukaryota</taxon>
        <taxon>Fungi</taxon>
        <taxon>Dikarya</taxon>
        <taxon>Basidiomycota</taxon>
        <taxon>Agaricomycotina</taxon>
        <taxon>Agaricomycetes</taxon>
        <taxon>Polyporales</taxon>
        <taxon>Polyporaceae</taxon>
        <taxon>Polyporus</taxon>
    </lineage>
</organism>
<proteinExistence type="predicted"/>